<evidence type="ECO:0000256" key="3">
    <source>
        <dbReference type="ARBA" id="ARBA00022833"/>
    </source>
</evidence>
<keyword evidence="1" id="KW-0479">Metal-binding</keyword>
<dbReference type="InterPro" id="IPR000962">
    <property type="entry name" value="Znf_DskA_TraR"/>
</dbReference>
<dbReference type="PANTHER" id="PTHR39418">
    <property type="entry name" value="DEHYDROGENASE-RELATED"/>
    <property type="match status" value="1"/>
</dbReference>
<evidence type="ECO:0000313" key="7">
    <source>
        <dbReference type="Proteomes" id="UP000680656"/>
    </source>
</evidence>
<dbReference type="Pfam" id="PF02663">
    <property type="entry name" value="FmdE"/>
    <property type="match status" value="1"/>
</dbReference>
<proteinExistence type="predicted"/>
<organism evidence="6 7">
    <name type="scientific">Methanospirillum purgamenti</name>
    <dbReference type="NCBI Taxonomy" id="2834276"/>
    <lineage>
        <taxon>Archaea</taxon>
        <taxon>Methanobacteriati</taxon>
        <taxon>Methanobacteriota</taxon>
        <taxon>Stenosarchaea group</taxon>
        <taxon>Methanomicrobia</taxon>
        <taxon>Methanomicrobiales</taxon>
        <taxon>Methanospirillaceae</taxon>
        <taxon>Methanospirillum</taxon>
    </lineage>
</organism>
<gene>
    <name evidence="6" type="ORF">KHC33_14410</name>
</gene>
<dbReference type="Proteomes" id="UP000680656">
    <property type="component" value="Chromosome"/>
</dbReference>
<name>A0A8E7EJD0_9EURY</name>
<dbReference type="InterPro" id="IPR003814">
    <property type="entry name" value="FmdEsu_dom"/>
</dbReference>
<dbReference type="GeneID" id="65567547"/>
<feature type="domain" description="Zinc finger DksA/TraR C4-type" evidence="4">
    <location>
        <begin position="149"/>
        <end position="180"/>
    </location>
</feature>
<sequence length="183" mass="20234">MSDFETLLEKAKAFHGDVCPGIVMGTRMTIAGMRELSMNPMEKNHDLIVYVEIDRCATDAIQAITGVTLGHRTLKHRDYGKFAATFVDSKSGKAVRVAAIPKKGEQEQDFRAIAQKLATVPESDLFTIQKVRVNIPDEDMPGLPTHKEFCSTCGEQILDSREVNTNGLIQCKDCAFGSYYSVT</sequence>
<keyword evidence="7" id="KW-1185">Reference proteome</keyword>
<feature type="domain" description="Formylmethanofuran dehydrogenase subunit E" evidence="5">
    <location>
        <begin position="14"/>
        <end position="119"/>
    </location>
</feature>
<evidence type="ECO:0000259" key="4">
    <source>
        <dbReference type="Pfam" id="PF01258"/>
    </source>
</evidence>
<reference evidence="6 7" key="1">
    <citation type="submission" date="2021-05" db="EMBL/GenBank/DDBJ databases">
        <title>A novel Methanospirillum isolate from a pyrite-forming mixed culture.</title>
        <authorList>
            <person name="Bunk B."/>
            <person name="Sproer C."/>
            <person name="Spring S."/>
            <person name="Pester M."/>
        </authorList>
    </citation>
    <scope>NUCLEOTIDE SEQUENCE [LARGE SCALE GENOMIC DNA]</scope>
    <source>
        <strain evidence="6 7">J.3.6.1-F.2.7.3</strain>
    </source>
</reference>
<protein>
    <submittedName>
        <fullName evidence="6">TraR/DksA C4-type zinc finger protein</fullName>
    </submittedName>
</protein>
<dbReference type="InterPro" id="IPR053194">
    <property type="entry name" value="tRNA_methyltr_O"/>
</dbReference>
<dbReference type="Gene3D" id="3.30.1330.130">
    <property type="match status" value="1"/>
</dbReference>
<keyword evidence="3" id="KW-0862">Zinc</keyword>
<dbReference type="SUPFAM" id="SSF143555">
    <property type="entry name" value="FwdE-like"/>
    <property type="match status" value="1"/>
</dbReference>
<evidence type="ECO:0000259" key="5">
    <source>
        <dbReference type="Pfam" id="PF02663"/>
    </source>
</evidence>
<dbReference type="GO" id="GO:0008270">
    <property type="term" value="F:zinc ion binding"/>
    <property type="evidence" value="ECO:0007669"/>
    <property type="project" value="UniProtKB-KW"/>
</dbReference>
<dbReference type="PANTHER" id="PTHR39418:SF1">
    <property type="entry name" value="DEHYDROGENASE"/>
    <property type="match status" value="1"/>
</dbReference>
<dbReference type="AlphaFoldDB" id="A0A8E7EJD0"/>
<dbReference type="EMBL" id="CP075546">
    <property type="protein sequence ID" value="QVV88501.1"/>
    <property type="molecule type" value="Genomic_DNA"/>
</dbReference>
<dbReference type="Pfam" id="PF01258">
    <property type="entry name" value="zf-dskA_traR"/>
    <property type="match status" value="1"/>
</dbReference>
<keyword evidence="2" id="KW-0863">Zinc-finger</keyword>
<dbReference type="RefSeq" id="WP_214419310.1">
    <property type="nucleotide sequence ID" value="NZ_CP075546.1"/>
</dbReference>
<evidence type="ECO:0000313" key="6">
    <source>
        <dbReference type="EMBL" id="QVV88501.1"/>
    </source>
</evidence>
<evidence type="ECO:0000256" key="2">
    <source>
        <dbReference type="ARBA" id="ARBA00022771"/>
    </source>
</evidence>
<dbReference type="KEGG" id="mrtj:KHC33_14410"/>
<accession>A0A8E7EJD0</accession>
<evidence type="ECO:0000256" key="1">
    <source>
        <dbReference type="ARBA" id="ARBA00022723"/>
    </source>
</evidence>